<evidence type="ECO:0000256" key="2">
    <source>
        <dbReference type="ARBA" id="ARBA00006434"/>
    </source>
</evidence>
<dbReference type="GO" id="GO:0005886">
    <property type="term" value="C:plasma membrane"/>
    <property type="evidence" value="ECO:0007669"/>
    <property type="project" value="TreeGrafter"/>
</dbReference>
<dbReference type="GO" id="GO:0022857">
    <property type="term" value="F:transmembrane transporter activity"/>
    <property type="evidence" value="ECO:0007669"/>
    <property type="project" value="InterPro"/>
</dbReference>
<name>A0A383A3H5_9ZZZZ</name>
<comment type="similarity">
    <text evidence="2">Belongs to the sodium:solute symporter (SSF) (TC 2.A.21) family.</text>
</comment>
<evidence type="ECO:0000256" key="5">
    <source>
        <dbReference type="ARBA" id="ARBA00022989"/>
    </source>
</evidence>
<accession>A0A383A3H5</accession>
<dbReference type="PANTHER" id="PTHR48086">
    <property type="entry name" value="SODIUM/PROLINE SYMPORTER-RELATED"/>
    <property type="match status" value="1"/>
</dbReference>
<reference evidence="8" key="1">
    <citation type="submission" date="2018-05" db="EMBL/GenBank/DDBJ databases">
        <authorList>
            <person name="Lanie J.A."/>
            <person name="Ng W.-L."/>
            <person name="Kazmierczak K.M."/>
            <person name="Andrzejewski T.M."/>
            <person name="Davidsen T.M."/>
            <person name="Wayne K.J."/>
            <person name="Tettelin H."/>
            <person name="Glass J.I."/>
            <person name="Rusch D."/>
            <person name="Podicherti R."/>
            <person name="Tsui H.-C.T."/>
            <person name="Winkler M.E."/>
        </authorList>
    </citation>
    <scope>NUCLEOTIDE SEQUENCE</scope>
</reference>
<dbReference type="InterPro" id="IPR038377">
    <property type="entry name" value="Na/Glc_symporter_sf"/>
</dbReference>
<dbReference type="InterPro" id="IPR001734">
    <property type="entry name" value="Na/solute_symporter"/>
</dbReference>
<sequence length="133" mass="14953">ITKNIYSRFKPTVNQSNLTKMGKILSWVIMAIAVYLAIILPQTIWRLLEIKLELLIQVAPAIFLGLYLKKLKSKSVFMGMIIGTLVAVSIMITNKLGMNIPAKPWGIHAGVWGLMINVSTIYFMEKLSGFKNK</sequence>
<proteinExistence type="inferred from homology"/>
<evidence type="ECO:0008006" key="9">
    <source>
        <dbReference type="Google" id="ProtNLM"/>
    </source>
</evidence>
<dbReference type="AlphaFoldDB" id="A0A383A3H5"/>
<feature type="transmembrane region" description="Helical" evidence="7">
    <location>
        <begin position="75"/>
        <end position="93"/>
    </location>
</feature>
<dbReference type="Gene3D" id="1.20.1730.10">
    <property type="entry name" value="Sodium/glucose cotransporter"/>
    <property type="match status" value="1"/>
</dbReference>
<dbReference type="InterPro" id="IPR050277">
    <property type="entry name" value="Sodium:Solute_Symporter"/>
</dbReference>
<dbReference type="PROSITE" id="PS50283">
    <property type="entry name" value="NA_SOLUT_SYMP_3"/>
    <property type="match status" value="1"/>
</dbReference>
<keyword evidence="4 7" id="KW-0812">Transmembrane</keyword>
<keyword evidence="6 7" id="KW-0472">Membrane</keyword>
<keyword evidence="5 7" id="KW-1133">Transmembrane helix</keyword>
<keyword evidence="3" id="KW-0813">Transport</keyword>
<gene>
    <name evidence="8" type="ORF">METZ01_LOCUS455156</name>
</gene>
<comment type="subcellular location">
    <subcellularLocation>
        <location evidence="1">Membrane</location>
        <topology evidence="1">Multi-pass membrane protein</topology>
    </subcellularLocation>
</comment>
<feature type="transmembrane region" description="Helical" evidence="7">
    <location>
        <begin position="24"/>
        <end position="44"/>
    </location>
</feature>
<feature type="transmembrane region" description="Helical" evidence="7">
    <location>
        <begin position="105"/>
        <end position="124"/>
    </location>
</feature>
<evidence type="ECO:0000256" key="3">
    <source>
        <dbReference type="ARBA" id="ARBA00022448"/>
    </source>
</evidence>
<dbReference type="Pfam" id="PF00474">
    <property type="entry name" value="SSF"/>
    <property type="match status" value="1"/>
</dbReference>
<evidence type="ECO:0000256" key="6">
    <source>
        <dbReference type="ARBA" id="ARBA00023136"/>
    </source>
</evidence>
<organism evidence="8">
    <name type="scientific">marine metagenome</name>
    <dbReference type="NCBI Taxonomy" id="408172"/>
    <lineage>
        <taxon>unclassified sequences</taxon>
        <taxon>metagenomes</taxon>
        <taxon>ecological metagenomes</taxon>
    </lineage>
</organism>
<evidence type="ECO:0000256" key="7">
    <source>
        <dbReference type="SAM" id="Phobius"/>
    </source>
</evidence>
<feature type="non-terminal residue" evidence="8">
    <location>
        <position position="1"/>
    </location>
</feature>
<evidence type="ECO:0000256" key="1">
    <source>
        <dbReference type="ARBA" id="ARBA00004141"/>
    </source>
</evidence>
<evidence type="ECO:0000256" key="4">
    <source>
        <dbReference type="ARBA" id="ARBA00022692"/>
    </source>
</evidence>
<protein>
    <recommendedName>
        <fullName evidence="9">Sodium:solute symporter</fullName>
    </recommendedName>
</protein>
<dbReference type="EMBL" id="UINC01188878">
    <property type="protein sequence ID" value="SVE02302.1"/>
    <property type="molecule type" value="Genomic_DNA"/>
</dbReference>
<evidence type="ECO:0000313" key="8">
    <source>
        <dbReference type="EMBL" id="SVE02302.1"/>
    </source>
</evidence>